<sequence length="4797" mass="548399">MSTFNDLPDYEALFGDLDFKEGDESRSVYSPAAYLADLLQMMDDEFSSTEDVKTRRPDIRNIILDYENSFEEIPYLEVVNEVLETKIGDSVYTDLLEASYPFNMPFNLDHAEVQLYLKHLGISAEELYKTFSLEHDDGIIAREYLDLSEEKHEMIISEHSYGPVRKYYNYSSDDDTSDLGFQAYMANVTTFLETTDLTGVQARELLYQNLREEEYGFQVNFYINNDLAGDGYALLDDTETYIVWSNDSEGTWKDDDGNTYNELPYDWYDRVSRFTRFANKIGISFTDLDLIIRHCCNNTLDADAVAMVASVKKLKEAFDVDYEVVVALLSTINEMGQTEEEEPKDLFNRIFNNKCVQFDERYILGSVDLAIEFQEEEEYTEIPYYADLFSEDNYDFRKRVRYVLGLSKLDLEKIIQRLDDKEVEESLWLLEENKMDLLNFLYRFTKLSSLLDIGHEELFTLFDVLEVDPTIANHNQQNIFLSYLPSTQDCYEIFMGSDVKDQQWLIHTLHYVAKWMMEHGFTADALWQITTGKFKTEEAEAASQGAKITALDGIYQGFKSIVLKPESFIRAPFDKRASGVIYRTLEAINKAKSCGHDVRLVNYSKEKAKKMAHKAVDQLAWVTSLDFTNLGIEEKLAEKMFRNLVMIGYINEQGVIQPNVFPKDSQYFRLETNFTYLRHQIFNIFQALFEEAEVQEGETLEDLSISIFPSDFEALGLSKGEQNELYDSLIFNNYIDEDGNIQHPFFFAKSENEEDFDTEIDINDYAPQVYAQFEKKLKMFEEGQLMIGKSIFSELPLKETEIGALVENLIFNKYIDKNHVVKDKHRLLKEDVKEFELALHFYPHRHDILRLLKQKVEGVQQEYMTVSVASLSPIADEIVATWAYQDLQDEYIHGAKLLPTSRAFFLDEENKKEFILSYYFDNLPGTILFDRMASIVKTTEAFHVTTQAFQDLKFSKDETEEAMHLLRRMEVITEDNKLPMGALEHYLDSNNALSFHVKGFEDYNKDIFFLLQAVAKQVKEAQEVIQTVLKETAEKQDRFLYDQLQSIFGLDANIMQSISREVFEGQPDIKAAWMLPIFRAVNVLDTVTKEPLDAAFNSAFKRIRQFAMLSGKLQLSKEEVALAFRDQNLAAKFPEKIALDVITEADVPETTSIEKIDAILEGDDFIYLFHDGKYWIYRKSDYELVDKTDLESDEDLIDLQRDDDDLRDVLEDDPIRLLFEKEGGSIQVSAAFKDKEGNTYIFTKDYYFLLPKGSDTWDVRYNEFGNLDNNFEAITEINMAYKDEEGRLFLFANDEYVRYSDGHNYIDDEYPKKIAESWKDENLKVDLPPHFGHKFSAAFEGTDGYSYVFNGRGFVSSEHKGKMMPVDKHWGKMEYEFAGGNHIDAILKDGVNIYLFSGEVMVKYTDCLENEGIQVAEGFPKRIIDQYPALPYEFAQGVDAAFRGEDGKLHFMKDEYAVSFNEGDDQIALLDLADTWGIVQNNIQTTGTVDAVLSALDGRVYVFSGDQYFRYSGNNYAKVDPGYPRTTSEDFKGLMQVEAAFVLDGKTYLFGVAENETQMYVRYSTPDYTEVDEEDEDESSYITPVESLPDVEEVETFPRDQNDDEWWSFPQSLIDAGFEKVDAVFKAPNGTHYLFSGEYVVEFKEANRWWSEPEKIIEKWDNLPFTTVTAAFTGKDGKIYLFSDTQYVRISDGDFWKVDNGYPRAISKYWGEVENNIERHRKVDAALVLESREDEEDDNGDDYVDINRHTYIFAGDQIFRYLVDDYTKVEQGYPKKLADLKEEPRFGELQDKIHKITAAYADDRNVYVFDGGSLHVVSDDEDHHKGVYTSDEFLGISAVTAGYGSVYTLEDGIWRRASSLEAEEIEKVDETPNFLDAAPDVFRTEASAVLRGTDENTYVFKGTECYNTLLDLEYATGEEWGIARNNIEINETIDAAFVGRDGKTYVFSGNQYFVYETDTYVQKQTEDPPELISSKWGGLNNVMLAYVKDGKTYLFEKADVHGHFRYVVYSNDTYEKPDAGYPKKADISFFGIPQQQAEKGFDHFDTMLMQGENMIFIKGQQFIRYNTNEENWSYPKDLELLYENFPFNKTTFQEVKTAFEGADGTLYFFNEDHYVTYAGGAFSGVTEIKDHWGLVSNSFADVVDAAFVYNEQITYLISGNKYVRYSTSDYRYVDDGYPKEVAKDLRTEAPFSFMPKEFQYAIDEIEESEEELRMTGVYTNPRNTYVFLNNKLYVGSKHKYDRLDTGHLGKVRNNFQEQGQVDAAFVDSAGKTYLFSGDQYIRYSDTYYRYIDEGYPKLIVDDLTTELGLSSVPDNFKYGINAVYTDSEEVVYLFKDENYIASNSGSELLSISDHFGKIKNNFQDDNGQTIDAAYIDEEGRLLVFKGDQFIRYTDPKELFTEDDELEKYVDAGYPMLIEDHHAQLPEGFREELDAAFMFEGRMYFAKDTSYVMAIDGYHTYDDNIYPQEFKYRWGDWADYLLSDVLALARFKKLADTFISDQYNLPSLLHQGDGIEKEPYLAVSEIFGFDKDEVRWVKQNNAFLESLSSFEKQFDIELIIKLYDILTKAQEINVDASKLYEDVWVNLYGTSVDRTTAKTKIYQMLGTVECNDNYQARLDQVEGELNTLKRDALVPYAISIDDDLLDARDLYEKTLIDVMMESEATTSRIKEAIAATQLYFHRYFINLENVDLAGSNDEEVKERLRRQWEWMRNYRVWEANRKVFLYPENYIRPELRDSDYKTPAFEVLEQDLMQGDITEDLVERSYKKYLDEYTEVSRLKIAGGYIYDEIGSIGSNDKNLVLFGRTKTDPLRYYYRFANFVDGESSGATWEPWKKVEVAIESTKVYPVYAFYRVFVFWATVERIMDDEDEQDSSTAAVATTTDDDDIQYFTSSSSSSSSGGGYYRVNIYYSFYNLNDEWSQPQLLDTSIETQGKITDVELFVENAEKIDGYDDDDYENIVISCKYTYYDFSVLSLPYFLKRIYTKSSLVKTKQVAYSLTSELVTYSADTPDFENKGMEVFEHLFPSEDSSQLNSNDIVMLNSIENSLDGPWFTYDYKGGGFLVKPSVVALSTDKWPQSLSTNTENLPTDENITAAFYDGASIYYMVGNMYYVYDGSSVIESGNNSARWAQVQNNIQADYGIDAGYNDGTNVYLFSGDQYYKYLTDGGDLAEEYYPKLIENNELGIPTDWGNVDAAFQGDDGNAYLFNNASSKYVVAGSNSDGSAISSKWGILTNNFSGASTPVVGSFVYNDTLYVFNSDQWIRYSSMAKADDGTISAATPEVIKTGDFSRFIVEEFGFDEVTASIYAGKTLTSVCYTSTDNLLRVYFDGLLVCFDLSSKTIDNGDEWSADILVYSESEKIFITSTGSSSNKLGLYQGSYDSFKGYFFLKDKNSNKIAVDAAFSYNNFIYILSGDQYWTLAPDQIKLKSSNNNNKVTNIFLSEDSKTISNTFGLSLTFDNSGIDAAFTLDGYTYLLSGENYVRYEGADYNTVETVGTIASLLPGLPSNWSGTVDAAFTYFDSKTYLFNSAKNQSLELSSDFDTSNTETITVDWGNLNTQNFDASNIDAAYVLDSKVYLFSEDQFIAHSIEVDEEGNVTVSQEMDENYPKTIGNGVSDVSAAFVLNGNVYLIVDSQYYKILSTETPDNFDDSDGATIKGNWGNFPSDLHTGMTAALNKNSKLYFIQNGQFIDYVVDDEDEAVPYEIDDVNYEIVRLTTSTADALNQALLASVDTPTGIGGLLNATVQQTDETPSFSREAGSSGPTTIEADPNNVESSGLPVSTHLDFDSANGIYYWEIFFHAPFHIAMSLNTDQKFEYAKEWYEYIFDPTETSNYWKFLPFLATDISALLTSMEGSLEYFGSDGDDARAKLESFSTLLIEFNPVFQGYTSLDNVSIGTYTDSAEGEVTRTLANIESWPTYTELSLAVTNLTTSSNDADQQTLLENAQTNLQEVLAICAKLDYRYELMQNTTSQISTYLDDPFDPHTIAEYRKIAYRKAIMMNYIDNLLDWGDMLFRQYTRESINEARMLYVLAYDLLGKKPENLGEKVLSDDVAYSELKQYTGLDDDYDFIFDLENANYDEEEEKIISAYDSFSFAGMVHDSIADPYFFVPENSLFIDYWGRVEDRLYKIRHSLNIMGIKQPLPLFQPPIDPMALVNAAAGGGGFSSALAGLTMEVPHYRFGYMLNKAKEFAQKVEQFGSDLLAAIEKKDAEALSILQNKNEHNILHLTTQIKEKNIEEAEKNIENLEESKKTAELQKLHYDTLISDGWLDEETQQMDLMIAGIALQSVAAFGYILSAIAKVVPQFNMGPFNFGVTTGGMQAGEFLESTNESFQTTGEALMTSGELVGMRAQHQRSVQDWELQRDMADGEIKQLEIQILSAKIQKEVAQRELEVHKKEIENNQSIANFMTDKFSNKALYQWMSSKLSSMYYDSYKMAHDMAKQAEKAFQFETGTPASEVSYIGGTYWDSQKKGLLAGSSLGFDLSRMEKAYIEQDSRTFEITKNISLLELDPLAFMQLKSKGVCEFRLTEALFDYDFPGHYKRQVKTIALAFDIGEGQYVNATLTQLNNKVLLEPDTKAVKHLLDAKGTQPMSIRNDWKANQQVALSYVDQYTENNGLFELRYYDDRYLPFEGTGAVSLWRLELNGKKGFTYNVKDLLDVTIKLRYTAVQGGSAFANAVKGALKPYHTTSFVDIAYNFTDAWNNFMLSDEQDLELTFTRDMFPSMSGSKVNGLFLKYDYEGDQKPTFLLNDETKLTDSTYLEIGNLSVAKEGSTWKFTVQGDKSMISNVEMIASYKAKVE</sequence>
<evidence type="ECO:0000259" key="7">
    <source>
        <dbReference type="Pfam" id="PF20220"/>
    </source>
</evidence>
<dbReference type="InterPro" id="IPR046839">
    <property type="entry name" value="ABC_toxin_N"/>
</dbReference>
<evidence type="ECO:0000313" key="8">
    <source>
        <dbReference type="EMBL" id="EAY26197.1"/>
    </source>
</evidence>
<dbReference type="InterPro" id="IPR040840">
    <property type="entry name" value="TcA_TcB_BD"/>
</dbReference>
<reference evidence="8 9" key="1">
    <citation type="submission" date="2007-01" db="EMBL/GenBank/DDBJ databases">
        <authorList>
            <person name="Haygood M."/>
            <person name="Podell S."/>
            <person name="Anderson C."/>
            <person name="Hopkinson B."/>
            <person name="Roe K."/>
            <person name="Barbeau K."/>
            <person name="Gaasterland T."/>
            <person name="Ferriera S."/>
            <person name="Johnson J."/>
            <person name="Kravitz S."/>
            <person name="Beeson K."/>
            <person name="Sutton G."/>
            <person name="Rogers Y.-H."/>
            <person name="Friedman R."/>
            <person name="Frazier M."/>
            <person name="Venter J.C."/>
        </authorList>
    </citation>
    <scope>NUCLEOTIDE SEQUENCE [LARGE SCALE GENOMIC DNA]</scope>
    <source>
        <strain evidence="8 9">ATCC 23134</strain>
    </source>
</reference>
<protein>
    <submittedName>
        <fullName evidence="8">Hemopexin domain protein</fullName>
    </submittedName>
</protein>
<evidence type="ECO:0000256" key="3">
    <source>
        <dbReference type="SAM" id="Coils"/>
    </source>
</evidence>
<proteinExistence type="predicted"/>
<evidence type="ECO:0000256" key="4">
    <source>
        <dbReference type="SAM" id="MobiDB-lite"/>
    </source>
</evidence>
<evidence type="ECO:0000259" key="5">
    <source>
        <dbReference type="Pfam" id="PF18276"/>
    </source>
</evidence>
<dbReference type="OrthoDB" id="9781691at2"/>
<evidence type="ECO:0000259" key="6">
    <source>
        <dbReference type="Pfam" id="PF18413"/>
    </source>
</evidence>
<dbReference type="SUPFAM" id="SSF50923">
    <property type="entry name" value="Hemopexin-like domain"/>
    <property type="match status" value="10"/>
</dbReference>
<dbReference type="EMBL" id="AAWS01000037">
    <property type="protein sequence ID" value="EAY26197.1"/>
    <property type="molecule type" value="Genomic_DNA"/>
</dbReference>
<dbReference type="InterPro" id="IPR018003">
    <property type="entry name" value="Insecticidal_toxin/plasmid_vir"/>
</dbReference>
<name>A1ZTU5_MICM2</name>
<accession>A1ZTU5</accession>
<dbReference type="PROSITE" id="PS51642">
    <property type="entry name" value="HEMOPEXIN_2"/>
    <property type="match status" value="9"/>
</dbReference>
<dbReference type="Pfam" id="PF00045">
    <property type="entry name" value="Hemopexin"/>
    <property type="match status" value="4"/>
</dbReference>
<dbReference type="SMART" id="SM00120">
    <property type="entry name" value="HX"/>
    <property type="match status" value="23"/>
</dbReference>
<feature type="coiled-coil region" evidence="3">
    <location>
        <begin position="4227"/>
        <end position="4254"/>
    </location>
</feature>
<dbReference type="eggNOG" id="COG2351">
    <property type="taxonomic scope" value="Bacteria"/>
</dbReference>
<keyword evidence="2" id="KW-0843">Virulence</keyword>
<gene>
    <name evidence="8" type="ORF">M23134_02529</name>
</gene>
<organism evidence="8 9">
    <name type="scientific">Microscilla marina ATCC 23134</name>
    <dbReference type="NCBI Taxonomy" id="313606"/>
    <lineage>
        <taxon>Bacteria</taxon>
        <taxon>Pseudomonadati</taxon>
        <taxon>Bacteroidota</taxon>
        <taxon>Cytophagia</taxon>
        <taxon>Cytophagales</taxon>
        <taxon>Microscillaceae</taxon>
        <taxon>Microscilla</taxon>
    </lineage>
</organism>
<dbReference type="Proteomes" id="UP000004095">
    <property type="component" value="Unassembled WGS sequence"/>
</dbReference>
<dbReference type="PANTHER" id="PTHR22917">
    <property type="entry name" value="HEMOPEXIN DOMAIN-CONTAINING PROTEIN"/>
    <property type="match status" value="1"/>
</dbReference>
<dbReference type="InterPro" id="IPR051298">
    <property type="entry name" value="Heme_transport/Cell_adhesion"/>
</dbReference>
<feature type="domain" description="ABC toxin N-terminal" evidence="7">
    <location>
        <begin position="2623"/>
        <end position="2748"/>
    </location>
</feature>
<evidence type="ECO:0000256" key="2">
    <source>
        <dbReference type="ARBA" id="ARBA00023026"/>
    </source>
</evidence>
<dbReference type="eggNOG" id="COG3409">
    <property type="taxonomic scope" value="Bacteria"/>
</dbReference>
<dbReference type="Gene3D" id="2.110.10.10">
    <property type="entry name" value="Hemopexin-like domain"/>
    <property type="match status" value="13"/>
</dbReference>
<dbReference type="InterPro" id="IPR036375">
    <property type="entry name" value="Hemopexin-like_dom_sf"/>
</dbReference>
<feature type="region of interest" description="Disordered" evidence="4">
    <location>
        <begin position="3746"/>
        <end position="3771"/>
    </location>
</feature>
<feature type="domain" description="Tc toxin complex TcA C-terminal TcB-binding" evidence="5">
    <location>
        <begin position="4374"/>
        <end position="4665"/>
    </location>
</feature>
<dbReference type="Pfam" id="PF03538">
    <property type="entry name" value="VRP1"/>
    <property type="match status" value="1"/>
</dbReference>
<dbReference type="PANTHER" id="PTHR22917:SF6">
    <property type="entry name" value="EG:8D8.2 PROTEIN-RELATED"/>
    <property type="match status" value="1"/>
</dbReference>
<dbReference type="InterPro" id="IPR041079">
    <property type="entry name" value="Neuraminidase-like"/>
</dbReference>
<evidence type="ECO:0000256" key="1">
    <source>
        <dbReference type="ARBA" id="ARBA00022729"/>
    </source>
</evidence>
<keyword evidence="9" id="KW-1185">Reference proteome</keyword>
<feature type="coiled-coil region" evidence="3">
    <location>
        <begin position="4354"/>
        <end position="4402"/>
    </location>
</feature>
<comment type="caution">
    <text evidence="8">The sequence shown here is derived from an EMBL/GenBank/DDBJ whole genome shotgun (WGS) entry which is preliminary data.</text>
</comment>
<dbReference type="InterPro" id="IPR018487">
    <property type="entry name" value="Hemopexin-like_repeat"/>
</dbReference>
<feature type="domain" description="Neuraminidase-like" evidence="6">
    <location>
        <begin position="2778"/>
        <end position="2936"/>
    </location>
</feature>
<dbReference type="RefSeq" id="WP_002701425.1">
    <property type="nucleotide sequence ID" value="NZ_AAWS01000037.1"/>
</dbReference>
<dbReference type="Pfam" id="PF18276">
    <property type="entry name" value="TcA_TcB_BD"/>
    <property type="match status" value="1"/>
</dbReference>
<dbReference type="Pfam" id="PF18413">
    <property type="entry name" value="Neuraminidase"/>
    <property type="match status" value="1"/>
</dbReference>
<keyword evidence="3" id="KW-0175">Coiled coil</keyword>
<keyword evidence="1" id="KW-0732">Signal</keyword>
<dbReference type="eggNOG" id="COG1538">
    <property type="taxonomic scope" value="Bacteria"/>
</dbReference>
<dbReference type="Pfam" id="PF20220">
    <property type="entry name" value="ABC_toxin_N"/>
    <property type="match status" value="1"/>
</dbReference>
<evidence type="ECO:0000313" key="9">
    <source>
        <dbReference type="Proteomes" id="UP000004095"/>
    </source>
</evidence>